<gene>
    <name evidence="4" type="ORF">SAMN05421828_13624</name>
</gene>
<reference evidence="4 5" key="1">
    <citation type="submission" date="2017-01" db="EMBL/GenBank/DDBJ databases">
        <authorList>
            <person name="Varghese N."/>
            <person name="Submissions S."/>
        </authorList>
    </citation>
    <scope>NUCLEOTIDE SEQUENCE [LARGE SCALE GENOMIC DNA]</scope>
    <source>
        <strain evidence="4 5">ATCC 35905</strain>
    </source>
</reference>
<comment type="caution">
    <text evidence="4">The sequence shown here is derived from an EMBL/GenBank/DDBJ whole genome shotgun (WGS) entry which is preliminary data.</text>
</comment>
<dbReference type="EMBL" id="FTNE01000036">
    <property type="protein sequence ID" value="SIR47320.1"/>
    <property type="molecule type" value="Genomic_DNA"/>
</dbReference>
<name>A0A8G2FFK6_ACIRU</name>
<evidence type="ECO:0000313" key="5">
    <source>
        <dbReference type="Proteomes" id="UP000186308"/>
    </source>
</evidence>
<dbReference type="AlphaFoldDB" id="A0A8G2FFK6"/>
<proteinExistence type="predicted"/>
<sequence length="285" mass="32514">MSADDKTAKAEIKGELTTFDFEGQTLRAYRDADNFWFVANDVCEILDIKNSRDFISQLDDDEKGVVKRDTGGGAQDHNAISESGLYLATIRSNKPVARAFSRWVTKTVLPQIRRSGSYSAPGGRKHIPRDRPEDAAGLKGLDLTEFRIDRLTREADRLEQILHDIRDSVVSRRWQVPVMLPDFGRYLVIADLGGVKIRGSMHKSFWHHDDLMMVAGLCESVDVIQRLWHQTATFVDRDHPQRELFGRLSVNVDRATETAKRMKELYEEDIKASKPFNPYFPASMD</sequence>
<accession>A0A8G2FFK6</accession>
<keyword evidence="1" id="KW-0175">Coiled coil</keyword>
<organism evidence="4 5">
    <name type="scientific">Acidiphilium rubrum</name>
    <dbReference type="NCBI Taxonomy" id="526"/>
    <lineage>
        <taxon>Bacteria</taxon>
        <taxon>Pseudomonadati</taxon>
        <taxon>Pseudomonadota</taxon>
        <taxon>Alphaproteobacteria</taxon>
        <taxon>Acetobacterales</taxon>
        <taxon>Acidocellaceae</taxon>
        <taxon>Acidiphilium</taxon>
    </lineage>
</organism>
<dbReference type="PROSITE" id="PS51750">
    <property type="entry name" value="BRO_N"/>
    <property type="match status" value="1"/>
</dbReference>
<feature type="coiled-coil region" evidence="1">
    <location>
        <begin position="141"/>
        <end position="168"/>
    </location>
</feature>
<evidence type="ECO:0000256" key="1">
    <source>
        <dbReference type="SAM" id="Coils"/>
    </source>
</evidence>
<dbReference type="RefSeq" id="WP_076454763.1">
    <property type="nucleotide sequence ID" value="NZ_FTNE01000036.1"/>
</dbReference>
<dbReference type="PANTHER" id="PTHR36180">
    <property type="entry name" value="DNA-BINDING PROTEIN-RELATED-RELATED"/>
    <property type="match status" value="1"/>
</dbReference>
<dbReference type="PANTHER" id="PTHR36180:SF2">
    <property type="entry name" value="BRO FAMILY PROTEIN"/>
    <property type="match status" value="1"/>
</dbReference>
<dbReference type="Pfam" id="PF02498">
    <property type="entry name" value="Bro-N"/>
    <property type="match status" value="1"/>
</dbReference>
<protein>
    <submittedName>
        <fullName evidence="4">BRO family, N-terminal domain</fullName>
    </submittedName>
</protein>
<dbReference type="OrthoDB" id="9808959at2"/>
<feature type="domain" description="Bro-N" evidence="3">
    <location>
        <begin position="13"/>
        <end position="116"/>
    </location>
</feature>
<dbReference type="InterPro" id="IPR003497">
    <property type="entry name" value="BRO_N_domain"/>
</dbReference>
<dbReference type="SMART" id="SM01040">
    <property type="entry name" value="Bro-N"/>
    <property type="match status" value="1"/>
</dbReference>
<dbReference type="Proteomes" id="UP000186308">
    <property type="component" value="Unassembled WGS sequence"/>
</dbReference>
<keyword evidence="5" id="KW-1185">Reference proteome</keyword>
<evidence type="ECO:0000259" key="3">
    <source>
        <dbReference type="PROSITE" id="PS51750"/>
    </source>
</evidence>
<evidence type="ECO:0000313" key="4">
    <source>
        <dbReference type="EMBL" id="SIR47320.1"/>
    </source>
</evidence>
<evidence type="ECO:0000256" key="2">
    <source>
        <dbReference type="SAM" id="MobiDB-lite"/>
    </source>
</evidence>
<feature type="region of interest" description="Disordered" evidence="2">
    <location>
        <begin position="115"/>
        <end position="135"/>
    </location>
</feature>